<dbReference type="InterPro" id="IPR007527">
    <property type="entry name" value="Znf_SWIM"/>
</dbReference>
<gene>
    <name evidence="2" type="ORF">UFOVP45_54</name>
</gene>
<protein>
    <recommendedName>
        <fullName evidence="1">SWIM-type domain-containing protein</fullName>
    </recommendedName>
</protein>
<organism evidence="2">
    <name type="scientific">uncultured Caudovirales phage</name>
    <dbReference type="NCBI Taxonomy" id="2100421"/>
    <lineage>
        <taxon>Viruses</taxon>
        <taxon>Duplodnaviria</taxon>
        <taxon>Heunggongvirae</taxon>
        <taxon>Uroviricota</taxon>
        <taxon>Caudoviricetes</taxon>
        <taxon>Peduoviridae</taxon>
        <taxon>Maltschvirus</taxon>
        <taxon>Maltschvirus maltsch</taxon>
    </lineage>
</organism>
<dbReference type="GO" id="GO:0008270">
    <property type="term" value="F:zinc ion binding"/>
    <property type="evidence" value="ECO:0007669"/>
    <property type="project" value="InterPro"/>
</dbReference>
<name>A0A6J5KRM4_9CAUD</name>
<proteinExistence type="predicted"/>
<evidence type="ECO:0000313" key="2">
    <source>
        <dbReference type="EMBL" id="CAB4123902.1"/>
    </source>
</evidence>
<accession>A0A6J5KRM4</accession>
<dbReference type="EMBL" id="LR796175">
    <property type="protein sequence ID" value="CAB4123902.1"/>
    <property type="molecule type" value="Genomic_DNA"/>
</dbReference>
<dbReference type="PROSITE" id="PS50966">
    <property type="entry name" value="ZF_SWIM"/>
    <property type="match status" value="1"/>
</dbReference>
<sequence>MKETAMDIDWRTVQLFLEDDGVCEVEVDADNHDTIRCTCKSYKSSSKCKHSKYVRKSMEENNGAYSIRINNDVPEDEALQAMSNSVTFRDFVIKYAKVEVI</sequence>
<reference evidence="2" key="1">
    <citation type="submission" date="2020-04" db="EMBL/GenBank/DDBJ databases">
        <authorList>
            <person name="Chiriac C."/>
            <person name="Salcher M."/>
            <person name="Ghai R."/>
            <person name="Kavagutti S V."/>
        </authorList>
    </citation>
    <scope>NUCLEOTIDE SEQUENCE</scope>
</reference>
<feature type="domain" description="SWIM-type" evidence="1">
    <location>
        <begin position="23"/>
        <end position="59"/>
    </location>
</feature>
<evidence type="ECO:0000259" key="1">
    <source>
        <dbReference type="PROSITE" id="PS50966"/>
    </source>
</evidence>